<organism evidence="1 2">
    <name type="scientific">Nocardioides zeae</name>
    <dbReference type="NCBI Taxonomy" id="1457234"/>
    <lineage>
        <taxon>Bacteria</taxon>
        <taxon>Bacillati</taxon>
        <taxon>Actinomycetota</taxon>
        <taxon>Actinomycetes</taxon>
        <taxon>Propionibacteriales</taxon>
        <taxon>Nocardioidaceae</taxon>
        <taxon>Nocardioides</taxon>
    </lineage>
</organism>
<evidence type="ECO:0000313" key="1">
    <source>
        <dbReference type="EMBL" id="MDR6212127.1"/>
    </source>
</evidence>
<name>A0ACC6IN85_9ACTN</name>
<reference evidence="1" key="1">
    <citation type="submission" date="2023-08" db="EMBL/GenBank/DDBJ databases">
        <title>Functional and genomic diversity of the sorghum phyllosphere microbiome.</title>
        <authorList>
            <person name="Shade A."/>
        </authorList>
    </citation>
    <scope>NUCLEOTIDE SEQUENCE</scope>
    <source>
        <strain evidence="1">SORGH_AS_0885</strain>
    </source>
</reference>
<dbReference type="Proteomes" id="UP001261666">
    <property type="component" value="Unassembled WGS sequence"/>
</dbReference>
<gene>
    <name evidence="1" type="ORF">QE364_003858</name>
</gene>
<sequence length="614" mass="64410">MTGTSSDLLRIGNCSGFYGDRLSAMREMLEGTTTGPDGRPHGIDVITGDYLAELTMLILGKDRMRDPEAGYAKTFLRQAEDCLGLALEKNVRIVSNAGGLNPAGLARRLAEVARGLGLNPRIAYVAGDDLVPGLQAGTVRLQPAAGEERDLADALTANAYLGAFGIAEALTAGGDVVVTGRVTDASVVVGPAAAHFGWTPDDHDQLAGAVVAGHVIECGCQATGGNFSGFGDLPADALTTPLGFPIAEVRRDGSFVVTKHDGTGGAVTTDTVTAQLMYEIQTHRYLGPDVTAHLESVRLTQEGPDRVRVDGVTGSAPPPRLKVAVNVLGGWRNSLELVLTGLDIDDKAAWVRAQVESALDASPAGRPATVAWSDTGPATPDAPTEQSASVLLRVTALDPAPEPVGRAFTSVAVELALASYPGFAITAPPAKPVPYGVYHPAYVDRAAVEHTVVVLDADGSEKERVLVPHPARTVEPDDGELARRPSPYPAPVDTLTRRVPLGSFVHARSGDKGGDANIGLWVATSGHRHDPERYAARVTWLTKLISPSRIRELVPEAADLEVEVYPLPNLGGVNVVVKGLLGEGVAASTRFDPQAKGLGEWVRSRMVSVEDALL</sequence>
<proteinExistence type="predicted"/>
<protein>
    <submittedName>
        <fullName evidence="1">Uncharacterized protein</fullName>
    </submittedName>
</protein>
<keyword evidence="2" id="KW-1185">Reference proteome</keyword>
<dbReference type="EMBL" id="JAVIZJ010000018">
    <property type="protein sequence ID" value="MDR6212127.1"/>
    <property type="molecule type" value="Genomic_DNA"/>
</dbReference>
<comment type="caution">
    <text evidence="1">The sequence shown here is derived from an EMBL/GenBank/DDBJ whole genome shotgun (WGS) entry which is preliminary data.</text>
</comment>
<accession>A0ACC6IN85</accession>
<evidence type="ECO:0000313" key="2">
    <source>
        <dbReference type="Proteomes" id="UP001261666"/>
    </source>
</evidence>